<proteinExistence type="inferred from homology"/>
<gene>
    <name evidence="4" type="ORF">SAMN05216605_102459</name>
</gene>
<evidence type="ECO:0000313" key="4">
    <source>
        <dbReference type="EMBL" id="SDG57484.1"/>
    </source>
</evidence>
<evidence type="ECO:0000313" key="5">
    <source>
        <dbReference type="Proteomes" id="UP000182894"/>
    </source>
</evidence>
<comment type="similarity">
    <text evidence="1">Belongs to the short-chain dehydrogenases/reductases (SDR) family.</text>
</comment>
<dbReference type="InterPro" id="IPR036291">
    <property type="entry name" value="NAD(P)-bd_dom_sf"/>
</dbReference>
<dbReference type="Gene3D" id="3.40.50.720">
    <property type="entry name" value="NAD(P)-binding Rossmann-like Domain"/>
    <property type="match status" value="1"/>
</dbReference>
<dbReference type="EMBL" id="FNCO01000002">
    <property type="protein sequence ID" value="SDG57484.1"/>
    <property type="molecule type" value="Genomic_DNA"/>
</dbReference>
<accession>A0A1G7VCK5</accession>
<dbReference type="Pfam" id="PF13561">
    <property type="entry name" value="adh_short_C2"/>
    <property type="match status" value="1"/>
</dbReference>
<dbReference type="PANTHER" id="PTHR43639:SF1">
    <property type="entry name" value="SHORT-CHAIN DEHYDROGENASE_REDUCTASE FAMILY PROTEIN"/>
    <property type="match status" value="1"/>
</dbReference>
<feature type="domain" description="Ketoreductase" evidence="3">
    <location>
        <begin position="6"/>
        <end position="187"/>
    </location>
</feature>
<dbReference type="FunFam" id="3.40.50.720:FF:000084">
    <property type="entry name" value="Short-chain dehydrogenase reductase"/>
    <property type="match status" value="1"/>
</dbReference>
<dbReference type="PRINTS" id="PR00081">
    <property type="entry name" value="GDHRDH"/>
</dbReference>
<evidence type="ECO:0000259" key="3">
    <source>
        <dbReference type="SMART" id="SM00822"/>
    </source>
</evidence>
<dbReference type="SMART" id="SM00822">
    <property type="entry name" value="PKS_KR"/>
    <property type="match status" value="1"/>
</dbReference>
<reference evidence="5" key="1">
    <citation type="submission" date="2016-10" db="EMBL/GenBank/DDBJ databases">
        <authorList>
            <person name="Varghese N."/>
            <person name="Submissions S."/>
        </authorList>
    </citation>
    <scope>NUCLEOTIDE SEQUENCE [LARGE SCALE GENOMIC DNA]</scope>
    <source>
        <strain evidence="5">ATCC 700689</strain>
    </source>
</reference>
<evidence type="ECO:0000256" key="2">
    <source>
        <dbReference type="ARBA" id="ARBA00023002"/>
    </source>
</evidence>
<sequence>MRFQDKVVLVTGAGRGMGRAIALAFAGEGAKVVVSARTESRGLETVALIEAAGGSACLVGGDVADRAAVKGMIEGGVDAFGALDILVHCAADTSSGLIVEMADETFDHIVRSNVQALFWLAKDATPHLSRAADKGRLIYISSGEANRKYTPRLIPYGSTKAFMNAFARGLAVELGALNVLVNVVEPGLIGTDHMHETLGHELPDTLAANFPVPRVGRPEEIAAAVMFLASNEASYITGTSLLVDGGATMVALPKIDASLKNAH</sequence>
<dbReference type="Proteomes" id="UP000182894">
    <property type="component" value="Unassembled WGS sequence"/>
</dbReference>
<dbReference type="OrthoDB" id="9787298at2"/>
<evidence type="ECO:0000256" key="1">
    <source>
        <dbReference type="ARBA" id="ARBA00006484"/>
    </source>
</evidence>
<keyword evidence="5" id="KW-1185">Reference proteome</keyword>
<dbReference type="STRING" id="89065.SAMN05216605_102459"/>
<dbReference type="AlphaFoldDB" id="A0A1G7VCK5"/>
<organism evidence="4 5">
    <name type="scientific">Pseudomonas abietaniphila</name>
    <dbReference type="NCBI Taxonomy" id="89065"/>
    <lineage>
        <taxon>Bacteria</taxon>
        <taxon>Pseudomonadati</taxon>
        <taxon>Pseudomonadota</taxon>
        <taxon>Gammaproteobacteria</taxon>
        <taxon>Pseudomonadales</taxon>
        <taxon>Pseudomonadaceae</taxon>
        <taxon>Pseudomonas</taxon>
    </lineage>
</organism>
<name>A0A1G7VCK5_9PSED</name>
<dbReference type="GO" id="GO:0016491">
    <property type="term" value="F:oxidoreductase activity"/>
    <property type="evidence" value="ECO:0007669"/>
    <property type="project" value="UniProtKB-KW"/>
</dbReference>
<dbReference type="SUPFAM" id="SSF51735">
    <property type="entry name" value="NAD(P)-binding Rossmann-fold domains"/>
    <property type="match status" value="1"/>
</dbReference>
<dbReference type="InterPro" id="IPR002347">
    <property type="entry name" value="SDR_fam"/>
</dbReference>
<dbReference type="RefSeq" id="WP_074750905.1">
    <property type="nucleotide sequence ID" value="NZ_FNCO01000002.1"/>
</dbReference>
<dbReference type="PANTHER" id="PTHR43639">
    <property type="entry name" value="OXIDOREDUCTASE, SHORT-CHAIN DEHYDROGENASE/REDUCTASE FAMILY (AFU_ORTHOLOGUE AFUA_5G02870)"/>
    <property type="match status" value="1"/>
</dbReference>
<keyword evidence="2" id="KW-0560">Oxidoreductase</keyword>
<dbReference type="InterPro" id="IPR057326">
    <property type="entry name" value="KR_dom"/>
</dbReference>
<protein>
    <submittedName>
        <fullName evidence="4">3-oxoacyl-[acyl-carrier protein] reductase</fullName>
    </submittedName>
</protein>